<evidence type="ECO:0000256" key="5">
    <source>
        <dbReference type="ARBA" id="ARBA00023180"/>
    </source>
</evidence>
<keyword evidence="6" id="KW-0393">Immunoglobulin domain</keyword>
<evidence type="ECO:0000313" key="11">
    <source>
        <dbReference type="Proteomes" id="UP001187415"/>
    </source>
</evidence>
<proteinExistence type="inferred from homology"/>
<dbReference type="Pfam" id="PF13895">
    <property type="entry name" value="Ig_2"/>
    <property type="match status" value="1"/>
</dbReference>
<dbReference type="PROSITE" id="PS50835">
    <property type="entry name" value="IG_LIKE"/>
    <property type="match status" value="2"/>
</dbReference>
<feature type="chain" id="PRO_5041651573" description="Ig-like domain-containing protein" evidence="8">
    <location>
        <begin position="19"/>
        <end position="427"/>
    </location>
</feature>
<dbReference type="Proteomes" id="UP001187415">
    <property type="component" value="Unassembled WGS sequence"/>
</dbReference>
<dbReference type="GO" id="GO:0004908">
    <property type="term" value="F:interleukin-1 receptor activity"/>
    <property type="evidence" value="ECO:0007669"/>
    <property type="project" value="InterPro"/>
</dbReference>
<dbReference type="InterPro" id="IPR007110">
    <property type="entry name" value="Ig-like_dom"/>
</dbReference>
<dbReference type="Gene3D" id="2.60.40.10">
    <property type="entry name" value="Immunoglobulins"/>
    <property type="match status" value="3"/>
</dbReference>
<feature type="transmembrane region" description="Helical" evidence="7">
    <location>
        <begin position="383"/>
        <end position="408"/>
    </location>
</feature>
<dbReference type="InterPro" id="IPR004074">
    <property type="entry name" value="IL-1_rcpt_I/II-typ"/>
</dbReference>
<evidence type="ECO:0000256" key="8">
    <source>
        <dbReference type="SAM" id="SignalP"/>
    </source>
</evidence>
<evidence type="ECO:0000256" key="7">
    <source>
        <dbReference type="SAM" id="Phobius"/>
    </source>
</evidence>
<comment type="caution">
    <text evidence="10">The sequence shown here is derived from an EMBL/GenBank/DDBJ whole genome shotgun (WGS) entry which is preliminary data.</text>
</comment>
<comment type="similarity">
    <text evidence="1">Belongs to the interleukin-1 receptor family.</text>
</comment>
<evidence type="ECO:0000256" key="1">
    <source>
        <dbReference type="ARBA" id="ARBA00009752"/>
    </source>
</evidence>
<dbReference type="SUPFAM" id="SSF48726">
    <property type="entry name" value="Immunoglobulin"/>
    <property type="match status" value="2"/>
</dbReference>
<dbReference type="InterPro" id="IPR015621">
    <property type="entry name" value="IL-1_rcpt_fam"/>
</dbReference>
<organism evidence="10 11">
    <name type="scientific">Channa striata</name>
    <name type="common">Snakehead murrel</name>
    <name type="synonym">Ophicephalus striatus</name>
    <dbReference type="NCBI Taxonomy" id="64152"/>
    <lineage>
        <taxon>Eukaryota</taxon>
        <taxon>Metazoa</taxon>
        <taxon>Chordata</taxon>
        <taxon>Craniata</taxon>
        <taxon>Vertebrata</taxon>
        <taxon>Euteleostomi</taxon>
        <taxon>Actinopterygii</taxon>
        <taxon>Neopterygii</taxon>
        <taxon>Teleostei</taxon>
        <taxon>Neoteleostei</taxon>
        <taxon>Acanthomorphata</taxon>
        <taxon>Anabantaria</taxon>
        <taxon>Anabantiformes</taxon>
        <taxon>Channoidei</taxon>
        <taxon>Channidae</taxon>
        <taxon>Channa</taxon>
    </lineage>
</organism>
<dbReference type="InterPro" id="IPR003599">
    <property type="entry name" value="Ig_sub"/>
</dbReference>
<gene>
    <name evidence="10" type="ORF">Q5P01_013870</name>
</gene>
<evidence type="ECO:0000259" key="9">
    <source>
        <dbReference type="PROSITE" id="PS50835"/>
    </source>
</evidence>
<keyword evidence="3" id="KW-0677">Repeat</keyword>
<name>A0AA88MN66_CHASR</name>
<keyword evidence="7" id="KW-1133">Transmembrane helix</keyword>
<feature type="domain" description="Ig-like" evidence="9">
    <location>
        <begin position="269"/>
        <end position="375"/>
    </location>
</feature>
<evidence type="ECO:0000256" key="4">
    <source>
        <dbReference type="ARBA" id="ARBA00023157"/>
    </source>
</evidence>
<feature type="domain" description="Ig-like" evidence="9">
    <location>
        <begin position="149"/>
        <end position="228"/>
    </location>
</feature>
<dbReference type="InterPro" id="IPR036179">
    <property type="entry name" value="Ig-like_dom_sf"/>
</dbReference>
<dbReference type="PANTHER" id="PTHR11890:SF18">
    <property type="entry name" value="LYMPHOCYTE ACTIVATION GENE 3 PROTEIN"/>
    <property type="match status" value="1"/>
</dbReference>
<reference evidence="10" key="1">
    <citation type="submission" date="2023-07" db="EMBL/GenBank/DDBJ databases">
        <title>Chromosome-level Genome Assembly of Striped Snakehead (Channa striata).</title>
        <authorList>
            <person name="Liu H."/>
        </authorList>
    </citation>
    <scope>NUCLEOTIDE SEQUENCE</scope>
    <source>
        <strain evidence="10">Gz</strain>
        <tissue evidence="10">Muscle</tissue>
    </source>
</reference>
<dbReference type="InterPro" id="IPR003598">
    <property type="entry name" value="Ig_sub2"/>
</dbReference>
<dbReference type="InterPro" id="IPR013783">
    <property type="entry name" value="Ig-like_fold"/>
</dbReference>
<keyword evidence="11" id="KW-1185">Reference proteome</keyword>
<evidence type="ECO:0000256" key="3">
    <source>
        <dbReference type="ARBA" id="ARBA00022737"/>
    </source>
</evidence>
<dbReference type="EMBL" id="JAUPFM010000010">
    <property type="protein sequence ID" value="KAK2840130.1"/>
    <property type="molecule type" value="Genomic_DNA"/>
</dbReference>
<dbReference type="SMART" id="SM00408">
    <property type="entry name" value="IGc2"/>
    <property type="match status" value="2"/>
</dbReference>
<evidence type="ECO:0000256" key="2">
    <source>
        <dbReference type="ARBA" id="ARBA00022729"/>
    </source>
</evidence>
<accession>A0AA88MN66</accession>
<dbReference type="AlphaFoldDB" id="A0AA88MN66"/>
<feature type="signal peptide" evidence="8">
    <location>
        <begin position="1"/>
        <end position="18"/>
    </location>
</feature>
<evidence type="ECO:0000313" key="10">
    <source>
        <dbReference type="EMBL" id="KAK2840130.1"/>
    </source>
</evidence>
<dbReference type="PRINTS" id="PR01536">
    <property type="entry name" value="INTRLKN1R12F"/>
</dbReference>
<keyword evidence="7" id="KW-0812">Transmembrane</keyword>
<dbReference type="SMART" id="SM00409">
    <property type="entry name" value="IG"/>
    <property type="match status" value="2"/>
</dbReference>
<evidence type="ECO:0000256" key="6">
    <source>
        <dbReference type="ARBA" id="ARBA00023319"/>
    </source>
</evidence>
<keyword evidence="2 8" id="KW-0732">Signal</keyword>
<sequence length="427" mass="47365">MMHLSLLLSVAIIEHVYGRHPLTPLQMTGGCDQVEGEVEVFRVEGDAVILAFPMFERVLELRNIAPLTANYLITKSNGTEAVTFQNEGRVQQHNQQLWLLPAQPSDSGEYKCTYRNGNDCVTGSITLHVYKSSSVDMDIWSYRMSGTVGNKLTLRCPSLGYFNKTDRLIEWYKNETPTPLRLTKGGSFHQDKRGLMILSVEPSHAGFYTCQLSVLIRNNLYNVSRAILLGVQGSKPRITTKAPNAFVTPGPDLISSSTYSTVEGPIIKPPLIVSPLNGTIFEFPHGSGSILFCTVLTECQTAESTVVTWLVNGQSAKSAHHEDSILQGPRKVTRVHKGCQIELGLAVVAMTEKHVMTELKCVTENQGGRQEVVIQLQLEDSSFTWLVVAVVAVSCFLVVVSVFLSVLFKPRRKKKMDYILARQNSTF</sequence>
<keyword evidence="7" id="KW-0472">Membrane</keyword>
<keyword evidence="4" id="KW-1015">Disulfide bond</keyword>
<protein>
    <recommendedName>
        <fullName evidence="9">Ig-like domain-containing protein</fullName>
    </recommendedName>
</protein>
<keyword evidence="5" id="KW-0325">Glycoprotein</keyword>
<dbReference type="PANTHER" id="PTHR11890">
    <property type="entry name" value="INTERLEUKIN-1 RECEPTOR FAMILY MEMBER"/>
    <property type="match status" value="1"/>
</dbReference>